<name>A0A6A4SWR0_SCOMX</name>
<protein>
    <recommendedName>
        <fullName evidence="3">Zinc finger BED domain-containing protein 5-like</fullName>
    </recommendedName>
</protein>
<organism evidence="1 2">
    <name type="scientific">Scophthalmus maximus</name>
    <name type="common">Turbot</name>
    <name type="synonym">Psetta maxima</name>
    <dbReference type="NCBI Taxonomy" id="52904"/>
    <lineage>
        <taxon>Eukaryota</taxon>
        <taxon>Metazoa</taxon>
        <taxon>Chordata</taxon>
        <taxon>Craniata</taxon>
        <taxon>Vertebrata</taxon>
        <taxon>Euteleostomi</taxon>
        <taxon>Actinopterygii</taxon>
        <taxon>Neopterygii</taxon>
        <taxon>Teleostei</taxon>
        <taxon>Neoteleostei</taxon>
        <taxon>Acanthomorphata</taxon>
        <taxon>Carangaria</taxon>
        <taxon>Pleuronectiformes</taxon>
        <taxon>Pleuronectoidei</taxon>
        <taxon>Scophthalmidae</taxon>
        <taxon>Scophthalmus</taxon>
    </lineage>
</organism>
<accession>A0A6A4SWR0</accession>
<evidence type="ECO:0008006" key="3">
    <source>
        <dbReference type="Google" id="ProtNLM"/>
    </source>
</evidence>
<reference evidence="1 2" key="1">
    <citation type="submission" date="2019-06" db="EMBL/GenBank/DDBJ databases">
        <title>Draft genomes of female and male turbot (Scophthalmus maximus).</title>
        <authorList>
            <person name="Xu H."/>
            <person name="Xu X.-W."/>
            <person name="Shao C."/>
            <person name="Chen S."/>
        </authorList>
    </citation>
    <scope>NUCLEOTIDE SEQUENCE [LARGE SCALE GENOMIC DNA]</scope>
    <source>
        <strain evidence="1">Ysfricsl-2016a</strain>
        <tissue evidence="1">Blood</tissue>
    </source>
</reference>
<evidence type="ECO:0000313" key="1">
    <source>
        <dbReference type="EMBL" id="KAF0035514.1"/>
    </source>
</evidence>
<dbReference type="Proteomes" id="UP000438429">
    <property type="component" value="Unassembled WGS sequence"/>
</dbReference>
<dbReference type="PANTHER" id="PTHR45913:SF19">
    <property type="entry name" value="LOW QUALITY PROTEIN: ZINC FINGER BED DOMAIN-CONTAINING PROTEIN 5-LIKE"/>
    <property type="match status" value="1"/>
</dbReference>
<gene>
    <name evidence="1" type="ORF">F2P81_013272</name>
</gene>
<comment type="caution">
    <text evidence="1">The sequence shown here is derived from an EMBL/GenBank/DDBJ whole genome shotgun (WGS) entry which is preliminary data.</text>
</comment>
<evidence type="ECO:0000313" key="2">
    <source>
        <dbReference type="Proteomes" id="UP000438429"/>
    </source>
</evidence>
<dbReference type="AlphaFoldDB" id="A0A6A4SWR0"/>
<proteinExistence type="predicted"/>
<sequence length="238" mass="27255">MVGRTKGFVSRVKEINPHVIVTHSFLHREALVAKTLPADLTPVLNDVVHMVNFVKTRPVKSPIFASLCEEMGADHKALLFHTEVRWLSRGKVLARVYELREELKVFLTNEGSDYAKLLASDEWCARLAYLADIFHHLNELNTRMQGRNENLLTSTDKINGFRSKVHLWQQHVESGNLEMFPLTKKWLHVYTAALCEIIGKHLKTLEEKMSFYFSSASTDSLDWVRDPYSSAVVGKDMT</sequence>
<dbReference type="EMBL" id="VEVO01000011">
    <property type="protein sequence ID" value="KAF0035514.1"/>
    <property type="molecule type" value="Genomic_DNA"/>
</dbReference>
<dbReference type="PANTHER" id="PTHR45913">
    <property type="entry name" value="EPM2A-INTERACTING PROTEIN 1"/>
    <property type="match status" value="1"/>
</dbReference>